<organism evidence="3 4">
    <name type="scientific">Roseateles koreensis</name>
    <dbReference type="NCBI Taxonomy" id="2987526"/>
    <lineage>
        <taxon>Bacteria</taxon>
        <taxon>Pseudomonadati</taxon>
        <taxon>Pseudomonadota</taxon>
        <taxon>Betaproteobacteria</taxon>
        <taxon>Burkholderiales</taxon>
        <taxon>Sphaerotilaceae</taxon>
        <taxon>Roseateles</taxon>
    </lineage>
</organism>
<dbReference type="InterPro" id="IPR002810">
    <property type="entry name" value="NfeD-like_C"/>
</dbReference>
<evidence type="ECO:0000313" key="4">
    <source>
        <dbReference type="Proteomes" id="UP001219862"/>
    </source>
</evidence>
<keyword evidence="1" id="KW-0812">Transmembrane</keyword>
<feature type="domain" description="NfeD-like C-terminal" evidence="2">
    <location>
        <begin position="90"/>
        <end position="142"/>
    </location>
</feature>
<evidence type="ECO:0000259" key="2">
    <source>
        <dbReference type="Pfam" id="PF01957"/>
    </source>
</evidence>
<sequence>MEMSLASLATAWWIAAGILVAVELTTGTFYLLMLAIGCSAGALSAHLGLSPSLQMSMAALIGGVAVVLWHRRRDRLGSPLPANANPDVQMDVGQTVHVSHWRADGTAQVRYRGAEWQVRYQGVGNPESGPYVIRAIEGSRLLLDH</sequence>
<keyword evidence="1" id="KW-0472">Membrane</keyword>
<reference evidence="3 4" key="1">
    <citation type="submission" date="2022-10" db="EMBL/GenBank/DDBJ databases">
        <title>paucibacter sp. hw8 Genome sequencing.</title>
        <authorList>
            <person name="Park S."/>
        </authorList>
    </citation>
    <scope>NUCLEOTIDE SEQUENCE [LARGE SCALE GENOMIC DNA]</scope>
    <source>
        <strain evidence="4">hw8</strain>
    </source>
</reference>
<accession>A0ABT5KQK5</accession>
<comment type="caution">
    <text evidence="3">The sequence shown here is derived from an EMBL/GenBank/DDBJ whole genome shotgun (WGS) entry which is preliminary data.</text>
</comment>
<gene>
    <name evidence="3" type="ORF">PRZ01_08365</name>
</gene>
<dbReference type="EMBL" id="JAQQXS010000006">
    <property type="protein sequence ID" value="MDC8785201.1"/>
    <property type="molecule type" value="Genomic_DNA"/>
</dbReference>
<dbReference type="Pfam" id="PF01957">
    <property type="entry name" value="NfeD"/>
    <property type="match status" value="1"/>
</dbReference>
<keyword evidence="1" id="KW-1133">Transmembrane helix</keyword>
<dbReference type="RefSeq" id="WP_273596309.1">
    <property type="nucleotide sequence ID" value="NZ_JAQQXS010000006.1"/>
</dbReference>
<evidence type="ECO:0000313" key="3">
    <source>
        <dbReference type="EMBL" id="MDC8785201.1"/>
    </source>
</evidence>
<evidence type="ECO:0000256" key="1">
    <source>
        <dbReference type="SAM" id="Phobius"/>
    </source>
</evidence>
<proteinExistence type="predicted"/>
<feature type="transmembrane region" description="Helical" evidence="1">
    <location>
        <begin position="53"/>
        <end position="70"/>
    </location>
</feature>
<dbReference type="Proteomes" id="UP001219862">
    <property type="component" value="Unassembled WGS sequence"/>
</dbReference>
<name>A0ABT5KQK5_9BURK</name>
<keyword evidence="4" id="KW-1185">Reference proteome</keyword>
<protein>
    <submittedName>
        <fullName evidence="3">NfeD family protein</fullName>
    </submittedName>
</protein>